<reference evidence="2" key="1">
    <citation type="journal article" date="2020" name="bioRxiv">
        <title>A rank-normalized archaeal taxonomy based on genome phylogeny resolves widespread incomplete and uneven classifications.</title>
        <authorList>
            <person name="Rinke C."/>
            <person name="Chuvochina M."/>
            <person name="Mussig A.J."/>
            <person name="Chaumeil P.-A."/>
            <person name="Waite D.W."/>
            <person name="Whitman W.B."/>
            <person name="Parks D.H."/>
            <person name="Hugenholtz P."/>
        </authorList>
    </citation>
    <scope>NUCLEOTIDE SEQUENCE</scope>
    <source>
        <strain evidence="2">UBA10219</strain>
    </source>
</reference>
<dbReference type="InterPro" id="IPR038587">
    <property type="entry name" value="Ribosomal_eL40_sf"/>
</dbReference>
<dbReference type="EMBL" id="DUGH01000162">
    <property type="protein sequence ID" value="HIH17083.1"/>
    <property type="molecule type" value="Genomic_DNA"/>
</dbReference>
<evidence type="ECO:0000313" key="4">
    <source>
        <dbReference type="Proteomes" id="UP000564964"/>
    </source>
</evidence>
<comment type="caution">
    <text evidence="2">The sequence shown here is derived from an EMBL/GenBank/DDBJ whole genome shotgun (WGS) entry which is preliminary data.</text>
</comment>
<keyword evidence="2" id="KW-0687">Ribonucleoprotein</keyword>
<feature type="compositionally biased region" description="Basic residues" evidence="1">
    <location>
        <begin position="28"/>
        <end position="46"/>
    </location>
</feature>
<reference evidence="3" key="3">
    <citation type="submission" date="2021-05" db="EMBL/GenBank/DDBJ databases">
        <title>Protein family content uncovers lineage relationships and bacterial pathway maintenance mechanisms in DPANN archaea.</title>
        <authorList>
            <person name="Castelle C.J."/>
            <person name="Meheust R."/>
            <person name="Jaffe A.L."/>
            <person name="Seitz K."/>
            <person name="Gong X."/>
            <person name="Baker B.J."/>
            <person name="Banfield J.F."/>
        </authorList>
    </citation>
    <scope>NUCLEOTIDE SEQUENCE</scope>
    <source>
        <strain evidence="3">RIFCSPLOWO2_01_FULL_58_19</strain>
    </source>
</reference>
<name>A0A7J4JH50_9ARCH</name>
<dbReference type="EMBL" id="JAGVWE010000005">
    <property type="protein sequence ID" value="MBS3063458.1"/>
    <property type="molecule type" value="Genomic_DNA"/>
</dbReference>
<evidence type="ECO:0000313" key="3">
    <source>
        <dbReference type="EMBL" id="MBS3063458.1"/>
    </source>
</evidence>
<dbReference type="InterPro" id="IPR011332">
    <property type="entry name" value="Ribosomal_zn-bd"/>
</dbReference>
<dbReference type="AlphaFoldDB" id="A0A7J4JH50"/>
<sequence>MNRLFTNVWVCMSCNAKMRSSPGTSPPKCRKCGSKRFRQKNKQKKA</sequence>
<dbReference type="Gene3D" id="4.10.1060.50">
    <property type="match status" value="1"/>
</dbReference>
<keyword evidence="2" id="KW-0689">Ribosomal protein</keyword>
<dbReference type="GO" id="GO:0005840">
    <property type="term" value="C:ribosome"/>
    <property type="evidence" value="ECO:0007669"/>
    <property type="project" value="UniProtKB-KW"/>
</dbReference>
<gene>
    <name evidence="2" type="primary">rpl40e</name>
    <name evidence="2" type="ORF">HA252_06780</name>
    <name evidence="3" type="ORF">J4203_06325</name>
</gene>
<proteinExistence type="predicted"/>
<accession>A0A7J4JH50</accession>
<dbReference type="SUPFAM" id="SSF57829">
    <property type="entry name" value="Zn-binding ribosomal proteins"/>
    <property type="match status" value="1"/>
</dbReference>
<dbReference type="Proteomes" id="UP000564964">
    <property type="component" value="Unassembled WGS sequence"/>
</dbReference>
<dbReference type="GO" id="GO:0006412">
    <property type="term" value="P:translation"/>
    <property type="evidence" value="ECO:0007669"/>
    <property type="project" value="InterPro"/>
</dbReference>
<dbReference type="Proteomes" id="UP000678237">
    <property type="component" value="Unassembled WGS sequence"/>
</dbReference>
<evidence type="ECO:0000313" key="2">
    <source>
        <dbReference type="EMBL" id="HIH17083.1"/>
    </source>
</evidence>
<reference evidence="3" key="2">
    <citation type="submission" date="2021-03" db="EMBL/GenBank/DDBJ databases">
        <authorList>
            <person name="Jaffe A."/>
        </authorList>
    </citation>
    <scope>NUCLEOTIDE SEQUENCE</scope>
    <source>
        <strain evidence="3">RIFCSPLOWO2_01_FULL_58_19</strain>
    </source>
</reference>
<feature type="region of interest" description="Disordered" evidence="1">
    <location>
        <begin position="17"/>
        <end position="46"/>
    </location>
</feature>
<evidence type="ECO:0000256" key="1">
    <source>
        <dbReference type="SAM" id="MobiDB-lite"/>
    </source>
</evidence>
<protein>
    <submittedName>
        <fullName evidence="2">50S ribosomal protein L40e</fullName>
    </submittedName>
</protein>
<organism evidence="2 4">
    <name type="scientific">Candidatus Iainarchaeum sp</name>
    <dbReference type="NCBI Taxonomy" id="3101447"/>
    <lineage>
        <taxon>Archaea</taxon>
        <taxon>Candidatus Iainarchaeota</taxon>
        <taxon>Candidatus Iainarchaeia</taxon>
        <taxon>Candidatus Iainarchaeales</taxon>
        <taxon>Candidatus Iainarchaeaceae</taxon>
        <taxon>Candidatus Iainarchaeum</taxon>
    </lineage>
</organism>